<accession>A0A6P4J771</accession>
<gene>
    <name evidence="2" type="primary">LOC108084874</name>
</gene>
<dbReference type="GeneID" id="108084874"/>
<dbReference type="AlphaFoldDB" id="A0A6P4J771"/>
<dbReference type="OrthoDB" id="7859704at2759"/>
<organism evidence="1 2">
    <name type="scientific">Drosophila kikkawai</name>
    <name type="common">Fruit fly</name>
    <dbReference type="NCBI Taxonomy" id="30033"/>
    <lineage>
        <taxon>Eukaryota</taxon>
        <taxon>Metazoa</taxon>
        <taxon>Ecdysozoa</taxon>
        <taxon>Arthropoda</taxon>
        <taxon>Hexapoda</taxon>
        <taxon>Insecta</taxon>
        <taxon>Pterygota</taxon>
        <taxon>Neoptera</taxon>
        <taxon>Endopterygota</taxon>
        <taxon>Diptera</taxon>
        <taxon>Brachycera</taxon>
        <taxon>Muscomorpha</taxon>
        <taxon>Ephydroidea</taxon>
        <taxon>Drosophilidae</taxon>
        <taxon>Drosophila</taxon>
        <taxon>Sophophora</taxon>
    </lineage>
</organism>
<dbReference type="Proteomes" id="UP001652661">
    <property type="component" value="Chromosome 3R"/>
</dbReference>
<name>A0A6P4J771_DROKI</name>
<dbReference type="OMA" id="VAPFQGD"/>
<dbReference type="RefSeq" id="XP_017036755.1">
    <property type="nucleotide sequence ID" value="XM_017181266.3"/>
</dbReference>
<evidence type="ECO:0000313" key="1">
    <source>
        <dbReference type="Proteomes" id="UP001652661"/>
    </source>
</evidence>
<sequence length="104" mass="12252">MDQVEQDLIAEIEEMERELIARGINPILPWNVRPTLLYVFAQLFEVLGRNLCLSTYVERGWNEYFAGLSNFYLVETPALEGRRMLGYRWFSVSLIFRASRSQPF</sequence>
<keyword evidence="1" id="KW-1185">Reference proteome</keyword>
<reference evidence="2" key="1">
    <citation type="submission" date="2025-08" db="UniProtKB">
        <authorList>
            <consortium name="RefSeq"/>
        </authorList>
    </citation>
    <scope>IDENTIFICATION</scope>
    <source>
        <strain evidence="2">14028-0561.14</strain>
        <tissue evidence="2">Whole fly</tissue>
    </source>
</reference>
<proteinExistence type="predicted"/>
<protein>
    <submittedName>
        <fullName evidence="2">Uncharacterized protein</fullName>
    </submittedName>
</protein>
<evidence type="ECO:0000313" key="2">
    <source>
        <dbReference type="RefSeq" id="XP_017036755.1"/>
    </source>
</evidence>